<dbReference type="AlphaFoldDB" id="A0A4Z2FST0"/>
<evidence type="ECO:0000313" key="2">
    <source>
        <dbReference type="Proteomes" id="UP000314294"/>
    </source>
</evidence>
<keyword evidence="2" id="KW-1185">Reference proteome</keyword>
<organism evidence="1 2">
    <name type="scientific">Liparis tanakae</name>
    <name type="common">Tanaka's snailfish</name>
    <dbReference type="NCBI Taxonomy" id="230148"/>
    <lineage>
        <taxon>Eukaryota</taxon>
        <taxon>Metazoa</taxon>
        <taxon>Chordata</taxon>
        <taxon>Craniata</taxon>
        <taxon>Vertebrata</taxon>
        <taxon>Euteleostomi</taxon>
        <taxon>Actinopterygii</taxon>
        <taxon>Neopterygii</taxon>
        <taxon>Teleostei</taxon>
        <taxon>Neoteleostei</taxon>
        <taxon>Acanthomorphata</taxon>
        <taxon>Eupercaria</taxon>
        <taxon>Perciformes</taxon>
        <taxon>Cottioidei</taxon>
        <taxon>Cottales</taxon>
        <taxon>Liparidae</taxon>
        <taxon>Liparis</taxon>
    </lineage>
</organism>
<evidence type="ECO:0000313" key="1">
    <source>
        <dbReference type="EMBL" id="TNN44218.1"/>
    </source>
</evidence>
<name>A0A4Z2FST0_9TELE</name>
<gene>
    <name evidence="1" type="ORF">EYF80_045593</name>
</gene>
<accession>A0A4Z2FST0</accession>
<comment type="caution">
    <text evidence="1">The sequence shown here is derived from an EMBL/GenBank/DDBJ whole genome shotgun (WGS) entry which is preliminary data.</text>
</comment>
<sequence length="94" mass="9794">MDMSSLVMRRRLGRELSASITSTSCSFSLPQSDSSVLMSLRCPASRMLSASLVSISELQLGSKLSSQEISSSSMAAALTLSTSISDAAGGAERE</sequence>
<dbReference type="EMBL" id="SRLO01000917">
    <property type="protein sequence ID" value="TNN44218.1"/>
    <property type="molecule type" value="Genomic_DNA"/>
</dbReference>
<reference evidence="1 2" key="1">
    <citation type="submission" date="2019-03" db="EMBL/GenBank/DDBJ databases">
        <title>First draft genome of Liparis tanakae, snailfish: a comprehensive survey of snailfish specific genes.</title>
        <authorList>
            <person name="Kim W."/>
            <person name="Song I."/>
            <person name="Jeong J.-H."/>
            <person name="Kim D."/>
            <person name="Kim S."/>
            <person name="Ryu S."/>
            <person name="Song J.Y."/>
            <person name="Lee S.K."/>
        </authorList>
    </citation>
    <scope>NUCLEOTIDE SEQUENCE [LARGE SCALE GENOMIC DNA]</scope>
    <source>
        <tissue evidence="1">Muscle</tissue>
    </source>
</reference>
<proteinExistence type="predicted"/>
<protein>
    <submittedName>
        <fullName evidence="1">Uncharacterized protein</fullName>
    </submittedName>
</protein>
<dbReference type="Proteomes" id="UP000314294">
    <property type="component" value="Unassembled WGS sequence"/>
</dbReference>